<dbReference type="InterPro" id="IPR051205">
    <property type="entry name" value="UbiH/COQ6_monooxygenase"/>
</dbReference>
<dbReference type="HOGENOM" id="CLU_009665_8_1_5"/>
<dbReference type="KEGG" id="hdn:Hden_1669"/>
<dbReference type="PROSITE" id="PS51257">
    <property type="entry name" value="PROKAR_LIPOPROTEIN"/>
    <property type="match status" value="1"/>
</dbReference>
<dbReference type="PRINTS" id="PR00420">
    <property type="entry name" value="RNGMNOXGNASE"/>
</dbReference>
<comment type="pathway">
    <text evidence="2">Cofactor biosynthesis; ubiquinone biosynthesis.</text>
</comment>
<keyword evidence="6" id="KW-0560">Oxidoreductase</keyword>
<keyword evidence="5" id="KW-0274">FAD</keyword>
<sequence>MAMKTVFDVAVVGAGPAGLAAGLACAESGLRTIVIGPRSDPRDGRSAALMDGSLNLLKRLSVWDKAASAAAPLQGIRLIDATGGLVRAPEVLFEASEIGLGAFGYNIPNSALTAALEATSHPLLTRLIDPRATVSDLAGSEAVLSTSTSEVIRCRLIVAADGRESPARAAAGISTTNWSYPQAAVVATFAHTRPHRGISTELHQPMGPLTVVPAPGNTSNLVWVESPEEAQRLANLDDDSFGRELSAHIGDLLGAVSSLTPRRTFPLSGRTADVLGRSRVALVGEAAHVIPPIGAQGLNLGFRDAATIAELAGAARRAGTDIGGDEVLANYDRLRRRDIASRVFAVDVLNRSLLSSIPGVHLARGFGLFALATSRRLRARVMREGVMPGSDVPEFMRPLHRSGEIPAARA</sequence>
<dbReference type="PANTHER" id="PTHR43876:SF7">
    <property type="entry name" value="UBIQUINONE BIOSYNTHESIS MONOOXYGENASE COQ6, MITOCHONDRIAL"/>
    <property type="match status" value="1"/>
</dbReference>
<evidence type="ECO:0000256" key="7">
    <source>
        <dbReference type="ARBA" id="ARBA00023033"/>
    </source>
</evidence>
<gene>
    <name evidence="9" type="ordered locus">Hden_1669</name>
</gene>
<reference evidence="10" key="1">
    <citation type="journal article" date="2011" name="J. Bacteriol.">
        <title>Genome sequences of eight morphologically diverse alphaproteobacteria.</title>
        <authorList>
            <consortium name="US DOE Joint Genome Institute"/>
            <person name="Brown P.J."/>
            <person name="Kysela D.T."/>
            <person name="Buechlein A."/>
            <person name="Hemmerich C."/>
            <person name="Brun Y.V."/>
        </authorList>
    </citation>
    <scope>NUCLEOTIDE SEQUENCE [LARGE SCALE GENOMIC DNA]</scope>
    <source>
        <strain evidence="10">ATCC 51888 / DSM 1869 / NCIB 11706 / TK 0415</strain>
    </source>
</reference>
<name>D8JYM4_HYPDA</name>
<keyword evidence="10" id="KW-1185">Reference proteome</keyword>
<comment type="cofactor">
    <cofactor evidence="1">
        <name>FAD</name>
        <dbReference type="ChEBI" id="CHEBI:57692"/>
    </cofactor>
</comment>
<evidence type="ECO:0000313" key="9">
    <source>
        <dbReference type="EMBL" id="ADJ23476.1"/>
    </source>
</evidence>
<dbReference type="UniPathway" id="UPA00232"/>
<evidence type="ECO:0000259" key="8">
    <source>
        <dbReference type="Pfam" id="PF01494"/>
    </source>
</evidence>
<dbReference type="GO" id="GO:0016705">
    <property type="term" value="F:oxidoreductase activity, acting on paired donors, with incorporation or reduction of molecular oxygen"/>
    <property type="evidence" value="ECO:0007669"/>
    <property type="project" value="InterPro"/>
</dbReference>
<dbReference type="EMBL" id="CP002083">
    <property type="protein sequence ID" value="ADJ23476.1"/>
    <property type="molecule type" value="Genomic_DNA"/>
</dbReference>
<evidence type="ECO:0000256" key="6">
    <source>
        <dbReference type="ARBA" id="ARBA00023002"/>
    </source>
</evidence>
<organism evidence="9 10">
    <name type="scientific">Hyphomicrobium denitrificans (strain ATCC 51888 / DSM 1869 / NCIMB 11706 / TK 0415)</name>
    <dbReference type="NCBI Taxonomy" id="582899"/>
    <lineage>
        <taxon>Bacteria</taxon>
        <taxon>Pseudomonadati</taxon>
        <taxon>Pseudomonadota</taxon>
        <taxon>Alphaproteobacteria</taxon>
        <taxon>Hyphomicrobiales</taxon>
        <taxon>Hyphomicrobiaceae</taxon>
        <taxon>Hyphomicrobium</taxon>
    </lineage>
</organism>
<comment type="similarity">
    <text evidence="3">Belongs to the UbiH/COQ6 family.</text>
</comment>
<accession>D8JYM4</accession>
<keyword evidence="7" id="KW-0503">Monooxygenase</keyword>
<dbReference type="Pfam" id="PF01494">
    <property type="entry name" value="FAD_binding_3"/>
    <property type="match status" value="1"/>
</dbReference>
<evidence type="ECO:0000256" key="1">
    <source>
        <dbReference type="ARBA" id="ARBA00001974"/>
    </source>
</evidence>
<dbReference type="NCBIfam" id="TIGR01988">
    <property type="entry name" value="Ubi-OHases"/>
    <property type="match status" value="1"/>
</dbReference>
<evidence type="ECO:0000313" key="10">
    <source>
        <dbReference type="Proteomes" id="UP000002033"/>
    </source>
</evidence>
<feature type="domain" description="FAD-binding" evidence="8">
    <location>
        <begin position="8"/>
        <end position="336"/>
    </location>
</feature>
<keyword evidence="9" id="KW-0830">Ubiquinone</keyword>
<dbReference type="GO" id="GO:0004497">
    <property type="term" value="F:monooxygenase activity"/>
    <property type="evidence" value="ECO:0007669"/>
    <property type="project" value="UniProtKB-KW"/>
</dbReference>
<dbReference type="AlphaFoldDB" id="D8JYM4"/>
<evidence type="ECO:0000256" key="4">
    <source>
        <dbReference type="ARBA" id="ARBA00022630"/>
    </source>
</evidence>
<evidence type="ECO:0000256" key="5">
    <source>
        <dbReference type="ARBA" id="ARBA00022827"/>
    </source>
</evidence>
<dbReference type="PANTHER" id="PTHR43876">
    <property type="entry name" value="UBIQUINONE BIOSYNTHESIS MONOOXYGENASE COQ6, MITOCHONDRIAL"/>
    <property type="match status" value="1"/>
</dbReference>
<dbReference type="GO" id="GO:0071949">
    <property type="term" value="F:FAD binding"/>
    <property type="evidence" value="ECO:0007669"/>
    <property type="project" value="InterPro"/>
</dbReference>
<dbReference type="GO" id="GO:0006744">
    <property type="term" value="P:ubiquinone biosynthetic process"/>
    <property type="evidence" value="ECO:0007669"/>
    <property type="project" value="UniProtKB-UniPathway"/>
</dbReference>
<evidence type="ECO:0000256" key="3">
    <source>
        <dbReference type="ARBA" id="ARBA00005349"/>
    </source>
</evidence>
<evidence type="ECO:0000256" key="2">
    <source>
        <dbReference type="ARBA" id="ARBA00004749"/>
    </source>
</evidence>
<keyword evidence="4" id="KW-0285">Flavoprotein</keyword>
<dbReference type="Gene3D" id="3.50.50.60">
    <property type="entry name" value="FAD/NAD(P)-binding domain"/>
    <property type="match status" value="2"/>
</dbReference>
<protein>
    <submittedName>
        <fullName evidence="9">Ubiquinone biosynthesis hydroxylase, UbiH/UbiF/VisC/COQ6 family</fullName>
    </submittedName>
</protein>
<dbReference type="eggNOG" id="COG0654">
    <property type="taxonomic scope" value="Bacteria"/>
</dbReference>
<dbReference type="SUPFAM" id="SSF51905">
    <property type="entry name" value="FAD/NAD(P)-binding domain"/>
    <property type="match status" value="1"/>
</dbReference>
<proteinExistence type="inferred from homology"/>
<dbReference type="InterPro" id="IPR036188">
    <property type="entry name" value="FAD/NAD-bd_sf"/>
</dbReference>
<dbReference type="InterPro" id="IPR010971">
    <property type="entry name" value="UbiH/COQ6"/>
</dbReference>
<dbReference type="InterPro" id="IPR002938">
    <property type="entry name" value="FAD-bd"/>
</dbReference>
<dbReference type="STRING" id="582899.Hden_1669"/>
<dbReference type="Proteomes" id="UP000002033">
    <property type="component" value="Chromosome"/>
</dbReference>